<dbReference type="InterPro" id="IPR025905">
    <property type="entry name" value="NVEALA"/>
</dbReference>
<keyword evidence="2" id="KW-1185">Reference proteome</keyword>
<evidence type="ECO:0000313" key="2">
    <source>
        <dbReference type="Proteomes" id="UP001215398"/>
    </source>
</evidence>
<name>A0ABT5H3G9_9BACE</name>
<sequence length="75" mass="8257">MKKFIISVFLIVAVIVTKQLSSYKGYVSSLLLYNIEALAADEGGGPYNCVGVGSIDCPLSHYKVKYVFSGYRLEE</sequence>
<reference evidence="1 2" key="1">
    <citation type="submission" date="2023-01" db="EMBL/GenBank/DDBJ databases">
        <title>Exploring GABA producing Bacteroides strains toward improving mental health.</title>
        <authorList>
            <person name="Yousuf B."/>
            <person name="Bouhlel N.E."/>
            <person name="Mottawea W."/>
            <person name="Hammami R."/>
        </authorList>
    </citation>
    <scope>NUCLEOTIDE SEQUENCE [LARGE SCALE GENOMIC DNA]</scope>
    <source>
        <strain evidence="1 2">UO.H1054</strain>
    </source>
</reference>
<accession>A0ABT5H3G9</accession>
<dbReference type="Pfam" id="PF14055">
    <property type="entry name" value="NVEALA"/>
    <property type="match status" value="1"/>
</dbReference>
<protein>
    <submittedName>
        <fullName evidence="1">NVEALA domain-containing protein</fullName>
    </submittedName>
</protein>
<dbReference type="RefSeq" id="WP_272719545.1">
    <property type="nucleotide sequence ID" value="NZ_JAQPYS010000013.1"/>
</dbReference>
<dbReference type="EMBL" id="JAQPYS010000013">
    <property type="protein sequence ID" value="MDC7135146.1"/>
    <property type="molecule type" value="Genomic_DNA"/>
</dbReference>
<gene>
    <name evidence="1" type="ORF">PQG98_02140</name>
</gene>
<dbReference type="Proteomes" id="UP001215398">
    <property type="component" value="Unassembled WGS sequence"/>
</dbReference>
<comment type="caution">
    <text evidence="1">The sequence shown here is derived from an EMBL/GenBank/DDBJ whole genome shotgun (WGS) entry which is preliminary data.</text>
</comment>
<evidence type="ECO:0000313" key="1">
    <source>
        <dbReference type="EMBL" id="MDC7135146.1"/>
    </source>
</evidence>
<proteinExistence type="predicted"/>
<organism evidence="1 2">
    <name type="scientific">Bacteroides zhangwenhongii</name>
    <dbReference type="NCBI Taxonomy" id="2650157"/>
    <lineage>
        <taxon>Bacteria</taxon>
        <taxon>Pseudomonadati</taxon>
        <taxon>Bacteroidota</taxon>
        <taxon>Bacteroidia</taxon>
        <taxon>Bacteroidales</taxon>
        <taxon>Bacteroidaceae</taxon>
        <taxon>Bacteroides</taxon>
    </lineage>
</organism>